<reference evidence="2 3" key="1">
    <citation type="submission" date="2020-01" db="EMBL/GenBank/DDBJ databases">
        <title>Bactrocera dorsalis gut bacteria genome.</title>
        <authorList>
            <person name="Zhang H."/>
            <person name="Cai Z."/>
        </authorList>
    </citation>
    <scope>NUCLEOTIDE SEQUENCE [LARGE SCALE GENOMIC DNA]</scope>
    <source>
        <strain evidence="2 3">BD177</strain>
    </source>
</reference>
<evidence type="ECO:0000256" key="1">
    <source>
        <dbReference type="SAM" id="Phobius"/>
    </source>
</evidence>
<keyword evidence="1" id="KW-0812">Transmembrane</keyword>
<keyword evidence="1" id="KW-1133">Transmembrane helix</keyword>
<gene>
    <name evidence="2" type="ORF">GW952_17545</name>
</gene>
<sequence length="153" mass="17680">MILNNVYSVTLLSMLAISMLAFIVLFGIFIYKDLGGVKFGRDSFLFFDYVFFCSNWRANASALSIFGVFVFGCGLNYVQNINSANILIDLIWLIGIILFFIHCRFLSNVEYEHKKGIAFAKELFLNIKINPRLILLWGARILFSVLIAYRFYR</sequence>
<protein>
    <submittedName>
        <fullName evidence="2">Uncharacterized protein</fullName>
    </submittedName>
</protein>
<accession>A0A6P1V6T6</accession>
<proteinExistence type="predicted"/>
<feature type="transmembrane region" description="Helical" evidence="1">
    <location>
        <begin position="60"/>
        <end position="78"/>
    </location>
</feature>
<feature type="transmembrane region" description="Helical" evidence="1">
    <location>
        <begin position="6"/>
        <end position="31"/>
    </location>
</feature>
<keyword evidence="1" id="KW-0472">Membrane</keyword>
<name>A0A6P1V6T6_9ENTR</name>
<evidence type="ECO:0000313" key="2">
    <source>
        <dbReference type="EMBL" id="QHS49587.1"/>
    </source>
</evidence>
<dbReference type="Proteomes" id="UP000464389">
    <property type="component" value="Chromosome"/>
</dbReference>
<organism evidence="2 3">
    <name type="scientific">Klebsiella michiganensis</name>
    <dbReference type="NCBI Taxonomy" id="1134687"/>
    <lineage>
        <taxon>Bacteria</taxon>
        <taxon>Pseudomonadati</taxon>
        <taxon>Pseudomonadota</taxon>
        <taxon>Gammaproteobacteria</taxon>
        <taxon>Enterobacterales</taxon>
        <taxon>Enterobacteriaceae</taxon>
        <taxon>Klebsiella/Raoultella group</taxon>
        <taxon>Klebsiella</taxon>
    </lineage>
</organism>
<evidence type="ECO:0000313" key="3">
    <source>
        <dbReference type="Proteomes" id="UP000464389"/>
    </source>
</evidence>
<dbReference type="EMBL" id="CP048108">
    <property type="protein sequence ID" value="QHS49587.1"/>
    <property type="molecule type" value="Genomic_DNA"/>
</dbReference>
<feature type="transmembrane region" description="Helical" evidence="1">
    <location>
        <begin position="84"/>
        <end position="106"/>
    </location>
</feature>
<feature type="transmembrane region" description="Helical" evidence="1">
    <location>
        <begin position="133"/>
        <end position="152"/>
    </location>
</feature>
<dbReference type="AlphaFoldDB" id="A0A6P1V6T6"/>